<dbReference type="GeneID" id="59338758"/>
<comment type="caution">
    <text evidence="2">The sequence shown here is derived from an EMBL/GenBank/DDBJ whole genome shotgun (WGS) entry which is preliminary data.</text>
</comment>
<gene>
    <name evidence="2" type="ORF">HO133_010367</name>
</gene>
<dbReference type="EMBL" id="JACCJB010000008">
    <property type="protein sequence ID" value="KAF6225170.1"/>
    <property type="molecule type" value="Genomic_DNA"/>
</dbReference>
<name>A0A8H6FE96_9LECA</name>
<evidence type="ECO:0000313" key="2">
    <source>
        <dbReference type="EMBL" id="KAF6225170.1"/>
    </source>
</evidence>
<evidence type="ECO:0000256" key="1">
    <source>
        <dbReference type="SAM" id="MobiDB-lite"/>
    </source>
</evidence>
<dbReference type="AlphaFoldDB" id="A0A8H6FE96"/>
<dbReference type="RefSeq" id="XP_037154037.1">
    <property type="nucleotide sequence ID" value="XM_037301220.1"/>
</dbReference>
<dbReference type="Proteomes" id="UP000593566">
    <property type="component" value="Unassembled WGS sequence"/>
</dbReference>
<feature type="compositionally biased region" description="Polar residues" evidence="1">
    <location>
        <begin position="47"/>
        <end position="57"/>
    </location>
</feature>
<organism evidence="2 3">
    <name type="scientific">Letharia lupina</name>
    <dbReference type="NCBI Taxonomy" id="560253"/>
    <lineage>
        <taxon>Eukaryota</taxon>
        <taxon>Fungi</taxon>
        <taxon>Dikarya</taxon>
        <taxon>Ascomycota</taxon>
        <taxon>Pezizomycotina</taxon>
        <taxon>Lecanoromycetes</taxon>
        <taxon>OSLEUM clade</taxon>
        <taxon>Lecanoromycetidae</taxon>
        <taxon>Lecanorales</taxon>
        <taxon>Lecanorineae</taxon>
        <taxon>Parmeliaceae</taxon>
        <taxon>Letharia</taxon>
    </lineage>
</organism>
<evidence type="ECO:0000313" key="3">
    <source>
        <dbReference type="Proteomes" id="UP000593566"/>
    </source>
</evidence>
<reference evidence="2 3" key="1">
    <citation type="journal article" date="2020" name="Genomics">
        <title>Complete, high-quality genomes from long-read metagenomic sequencing of two wolf lichen thalli reveals enigmatic genome architecture.</title>
        <authorList>
            <person name="McKenzie S.K."/>
            <person name="Walston R.F."/>
            <person name="Allen J.L."/>
        </authorList>
    </citation>
    <scope>NUCLEOTIDE SEQUENCE [LARGE SCALE GENOMIC DNA]</scope>
    <source>
        <strain evidence="2">WasteWater1</strain>
    </source>
</reference>
<sequence>MERISPRKQGVIEGKIADITMKTNNNEGIDPIELIARIKNLQISQGSGHTTFTTPKAASSKVEKRPWPTNWPVKQDMYAHFNITTERHRENMCLLLQDFALKARHTARLTRNWEGGEVWPTVVEPAALELSETMNNYGIDWRNVQYRPDYAEELDFVWRCWSTELSANHINHKIIWEYVTGIARTWDQGRKASGVWFHNDEEEHRKKRCPGRNYHLVKNLRVPTIPQAIRTNKFIGVGDDETACICSRPSPQCHRRCVHREQIARIKYLKKKNREAIPAPVAEDMDELDCIE</sequence>
<feature type="region of interest" description="Disordered" evidence="1">
    <location>
        <begin position="47"/>
        <end position="66"/>
    </location>
</feature>
<accession>A0A8H6FE96</accession>
<keyword evidence="3" id="KW-1185">Reference proteome</keyword>
<protein>
    <submittedName>
        <fullName evidence="2">Uncharacterized protein</fullName>
    </submittedName>
</protein>
<proteinExistence type="predicted"/>